<dbReference type="STRING" id="331113.SNE_A12710"/>
<reference key="1">
    <citation type="journal article" date="2011" name="Mol. Biol. Evol.">
        <title>Unity in variety -- the pan-genome of the Chlamydiae.</title>
        <authorList>
            <person name="Collingro A."/>
            <person name="Tischler P."/>
            <person name="Weinmaier T."/>
            <person name="Penz T."/>
            <person name="Heinz E."/>
            <person name="Brunham R.C."/>
            <person name="Read T.D."/>
            <person name="Bavoil P.M."/>
            <person name="Sachse K."/>
            <person name="Kahane S."/>
            <person name="Friedman M.G."/>
            <person name="Rattei T."/>
            <person name="Myers G.S.A."/>
            <person name="Horn M."/>
        </authorList>
    </citation>
    <scope>NUCLEOTIDE SEQUENCE</scope>
    <source>
        <strain>Z</strain>
    </source>
</reference>
<keyword evidence="2" id="KW-1185">Reference proteome</keyword>
<evidence type="ECO:0000313" key="2">
    <source>
        <dbReference type="Proteomes" id="UP000000496"/>
    </source>
</evidence>
<proteinExistence type="predicted"/>
<dbReference type="HOGENOM" id="CLU_943172_0_0_0"/>
<dbReference type="Proteomes" id="UP000000496">
    <property type="component" value="Chromosome gsn.131"/>
</dbReference>
<dbReference type="AlphaFoldDB" id="F8L8L2"/>
<name>F8L8L2_SIMNZ</name>
<organism evidence="1 2">
    <name type="scientific">Simkania negevensis (strain ATCC VR-1471 / DSM 27360 / Z)</name>
    <dbReference type="NCBI Taxonomy" id="331113"/>
    <lineage>
        <taxon>Bacteria</taxon>
        <taxon>Pseudomonadati</taxon>
        <taxon>Chlamydiota</taxon>
        <taxon>Chlamydiia</taxon>
        <taxon>Parachlamydiales</taxon>
        <taxon>Simkaniaceae</taxon>
        <taxon>Simkania</taxon>
    </lineage>
</organism>
<gene>
    <name evidence="1" type="ordered locus">SNE_A12710</name>
</gene>
<dbReference type="KEGG" id="sng:SNE_A12710"/>
<reference evidence="1 2" key="2">
    <citation type="journal article" date="2011" name="Mol. Biol. Evol.">
        <title>Unity in variety--the pan-genome of the Chlamydiae.</title>
        <authorList>
            <person name="Collingro A."/>
            <person name="Tischler P."/>
            <person name="Weinmaier T."/>
            <person name="Penz T."/>
            <person name="Heinz E."/>
            <person name="Brunham R.C."/>
            <person name="Read T.D."/>
            <person name="Bavoil P.M."/>
            <person name="Sachse K."/>
            <person name="Kahane S."/>
            <person name="Friedman M.G."/>
            <person name="Rattei T."/>
            <person name="Myers G.S."/>
            <person name="Horn M."/>
        </authorList>
    </citation>
    <scope>NUCLEOTIDE SEQUENCE [LARGE SCALE GENOMIC DNA]</scope>
    <source>
        <strain evidence="2">ATCC VR-1471 / Z</strain>
    </source>
</reference>
<dbReference type="EMBL" id="FR872582">
    <property type="protein sequence ID" value="CCB89148.1"/>
    <property type="molecule type" value="Genomic_DNA"/>
</dbReference>
<dbReference type="eggNOG" id="ENOG503375V">
    <property type="taxonomic scope" value="Bacteria"/>
</dbReference>
<sequence length="316" mass="35628">MTFTCDDIQFQENGTLYQPLSDEKLKILSLDLSLASDLDFSKAKEEAEIAEKILWNLEFDLASISFYDKGTLASFLVAIKCFNEQLLLPFLGKTFGVCLYQGPLLFPFKWHLEHEEGLVDWQEPYEQFPGLKDLYCVEILSQYLHRLAAALPDEVLPIVLFEPFEGSQARLAQFLSKEHFPYLYLGLKDHNLPLGPFSSEAADARLGITLPLHIHCSLESLAAMDQCMEELRQLGISFRIVSETHLTESWDGLDSLIIFSNFLSSQGKRKAQGFVAAGGEIVSVGNLLGMSIEISWEEFRGRGIRTPGLLLPKQTR</sequence>
<evidence type="ECO:0000313" key="1">
    <source>
        <dbReference type="EMBL" id="CCB89148.1"/>
    </source>
</evidence>
<accession>F8L8L2</accession>
<protein>
    <submittedName>
        <fullName evidence="1">Uncharacterized protein</fullName>
    </submittedName>
</protein>